<name>A0A1H6INJ1_RUMFL</name>
<keyword evidence="2" id="KW-0812">Transmembrane</keyword>
<organism evidence="3 4">
    <name type="scientific">Ruminococcus flavefaciens</name>
    <dbReference type="NCBI Taxonomy" id="1265"/>
    <lineage>
        <taxon>Bacteria</taxon>
        <taxon>Bacillati</taxon>
        <taxon>Bacillota</taxon>
        <taxon>Clostridia</taxon>
        <taxon>Eubacteriales</taxon>
        <taxon>Oscillospiraceae</taxon>
        <taxon>Ruminococcus</taxon>
    </lineage>
</organism>
<evidence type="ECO:0000256" key="2">
    <source>
        <dbReference type="SAM" id="Phobius"/>
    </source>
</evidence>
<evidence type="ECO:0000313" key="4">
    <source>
        <dbReference type="Proteomes" id="UP000183190"/>
    </source>
</evidence>
<keyword evidence="2" id="KW-1133">Transmembrane helix</keyword>
<dbReference type="AlphaFoldDB" id="A0A1H6INJ1"/>
<dbReference type="PANTHER" id="PTHR33383">
    <property type="entry name" value="MEMBRANE PROTEIN INSERTION EFFICIENCY FACTOR-RELATED"/>
    <property type="match status" value="1"/>
</dbReference>
<dbReference type="NCBIfam" id="TIGR00278">
    <property type="entry name" value="membrane protein insertion efficiency factor YidD"/>
    <property type="match status" value="1"/>
</dbReference>
<evidence type="ECO:0000313" key="3">
    <source>
        <dbReference type="EMBL" id="SEH50647.1"/>
    </source>
</evidence>
<feature type="transmembrane region" description="Helical" evidence="2">
    <location>
        <begin position="74"/>
        <end position="94"/>
    </location>
</feature>
<dbReference type="Proteomes" id="UP000183190">
    <property type="component" value="Unassembled WGS sequence"/>
</dbReference>
<gene>
    <name evidence="3" type="ORF">SAMN02910265_01062</name>
</gene>
<accession>A0A1H6INJ1</accession>
<keyword evidence="1 2" id="KW-0472">Membrane</keyword>
<reference evidence="3 4" key="1">
    <citation type="submission" date="2016-10" db="EMBL/GenBank/DDBJ databases">
        <authorList>
            <person name="de Groot N.N."/>
        </authorList>
    </citation>
    <scope>NUCLEOTIDE SEQUENCE [LARGE SCALE GENOMIC DNA]</scope>
    <source>
        <strain evidence="3 4">YAD2003</strain>
    </source>
</reference>
<feature type="transmembrane region" description="Helical" evidence="2">
    <location>
        <begin position="100"/>
        <end position="118"/>
    </location>
</feature>
<dbReference type="PANTHER" id="PTHR33383:SF1">
    <property type="entry name" value="MEMBRANE PROTEIN INSERTION EFFICIENCY FACTOR-RELATED"/>
    <property type="match status" value="1"/>
</dbReference>
<proteinExistence type="predicted"/>
<dbReference type="InterPro" id="IPR002696">
    <property type="entry name" value="Membr_insert_effic_factor_YidD"/>
</dbReference>
<dbReference type="EMBL" id="FNWV01000003">
    <property type="protein sequence ID" value="SEH50647.1"/>
    <property type="molecule type" value="Genomic_DNA"/>
</dbReference>
<dbReference type="Pfam" id="PF01809">
    <property type="entry name" value="YidD"/>
    <property type="match status" value="1"/>
</dbReference>
<evidence type="ECO:0000256" key="1">
    <source>
        <dbReference type="ARBA" id="ARBA00023136"/>
    </source>
</evidence>
<sequence>MILLLYKIQQFPNIYRYIFRIMKCNYKIYENNSGEMPEHNTQLDEQIILAQVKQSLEESKKIVIRPKIKVWKDALLLLSIILIVSMAMIAIHYLTDISDWIFALILLLAVILFFAILGKKLLLTIITLYQKYAPEIVRSSCLFEPCCSEYMKLSVMKYGALKGFIRGIKRILRCRYPNGGIDEP</sequence>
<protein>
    <submittedName>
        <fullName evidence="3">Putative membrane protein insertion efficiency factor</fullName>
    </submittedName>
</protein>
<dbReference type="SMART" id="SM01234">
    <property type="entry name" value="Haemolytic"/>
    <property type="match status" value="1"/>
</dbReference>